<sequence>MGEVKLSGAVMTHPKRLAEAQVIADADTAGRIAVILDPEPEGKPTALRVAPLSWSCVPDDATHHVVLQDDVVLAQGFYDHAERAAAAFPDEAVAFYGGWEARNGAVARLAALTGVEWAYTLQEHVPCQALMLPAELARGYARFQREHGDGWPYDVVIQRYLNDRGVPVRFCTPSTVQHDDLPSLAGNSYHGFRQATWFTPTLREHTTDRSPRFPVVPFYQYGEARTAVQRGAEWEFLETDRYLRRIGLLDQARKDRAAVSTDLREPISTAVWLTGFALGVVTADAPEPDPVAAVAVMDTLGPGGLCEDYTAEELLGLAPAVRDLALAAFEKGRAAGPASTLAEVATAVVTGGDPDFARQLARYLADEGDHAEHLVHIGQIDRPVDLSAIEGAGALRVVYLSSAAIYRGSDSLDISEDALGEPTDPIARAWWHEEQRVRQWGERTGVPVQVLRVADPVGPHAPEGTPARRWVHLAWTRRPLTLDDRGVHQILDHRDLADAIHAVLVNPATQPVYNVSSATHGEEELAGLLAEVSRRTPWESAENPDLQRWTMSTGLIEAELGWRPRYPVREALRALAQWYACDIHGDYSIPR</sequence>
<gene>
    <name evidence="3" type="ORF">CLV68_1972</name>
</gene>
<evidence type="ECO:0000313" key="3">
    <source>
        <dbReference type="EMBL" id="RLK61432.1"/>
    </source>
</evidence>
<dbReference type="AlphaFoldDB" id="A0A421BA47"/>
<dbReference type="Pfam" id="PF01370">
    <property type="entry name" value="Epimerase"/>
    <property type="match status" value="1"/>
</dbReference>
<comment type="caution">
    <text evidence="3">The sequence shown here is derived from an EMBL/GenBank/DDBJ whole genome shotgun (WGS) entry which is preliminary data.</text>
</comment>
<keyword evidence="4" id="KW-1185">Reference proteome</keyword>
<dbReference type="EMBL" id="RCDD01000001">
    <property type="protein sequence ID" value="RLK61432.1"/>
    <property type="molecule type" value="Genomic_DNA"/>
</dbReference>
<name>A0A421BA47_9PSEU</name>
<organism evidence="3 4">
    <name type="scientific">Actinokineospora cianjurensis</name>
    <dbReference type="NCBI Taxonomy" id="585224"/>
    <lineage>
        <taxon>Bacteria</taxon>
        <taxon>Bacillati</taxon>
        <taxon>Actinomycetota</taxon>
        <taxon>Actinomycetes</taxon>
        <taxon>Pseudonocardiales</taxon>
        <taxon>Pseudonocardiaceae</taxon>
        <taxon>Actinokineospora</taxon>
    </lineage>
</organism>
<evidence type="ECO:0000259" key="2">
    <source>
        <dbReference type="Pfam" id="PF01370"/>
    </source>
</evidence>
<evidence type="ECO:0000256" key="1">
    <source>
        <dbReference type="ARBA" id="ARBA00007637"/>
    </source>
</evidence>
<dbReference type="InterPro" id="IPR001509">
    <property type="entry name" value="Epimerase_deHydtase"/>
</dbReference>
<dbReference type="PANTHER" id="PTHR43000">
    <property type="entry name" value="DTDP-D-GLUCOSE 4,6-DEHYDRATASE-RELATED"/>
    <property type="match status" value="1"/>
</dbReference>
<dbReference type="RefSeq" id="WP_211346455.1">
    <property type="nucleotide sequence ID" value="NZ_RCDD01000001.1"/>
</dbReference>
<dbReference type="InterPro" id="IPR036291">
    <property type="entry name" value="NAD(P)-bd_dom_sf"/>
</dbReference>
<evidence type="ECO:0000313" key="4">
    <source>
        <dbReference type="Proteomes" id="UP000282454"/>
    </source>
</evidence>
<proteinExistence type="inferred from homology"/>
<accession>A0A421BA47</accession>
<reference evidence="3 4" key="1">
    <citation type="submission" date="2018-10" db="EMBL/GenBank/DDBJ databases">
        <title>Genomic Encyclopedia of Archaeal and Bacterial Type Strains, Phase II (KMG-II): from individual species to whole genera.</title>
        <authorList>
            <person name="Goeker M."/>
        </authorList>
    </citation>
    <scope>NUCLEOTIDE SEQUENCE [LARGE SCALE GENOMIC DNA]</scope>
    <source>
        <strain evidence="3 4">DSM 45657</strain>
    </source>
</reference>
<protein>
    <submittedName>
        <fullName evidence="3">Nucleoside-diphosphate-sugar epimerase</fullName>
    </submittedName>
</protein>
<feature type="domain" description="NAD-dependent epimerase/dehydratase" evidence="2">
    <location>
        <begin position="387"/>
        <end position="515"/>
    </location>
</feature>
<dbReference type="Proteomes" id="UP000282454">
    <property type="component" value="Unassembled WGS sequence"/>
</dbReference>
<dbReference type="SUPFAM" id="SSF51735">
    <property type="entry name" value="NAD(P)-binding Rossmann-fold domains"/>
    <property type="match status" value="1"/>
</dbReference>
<comment type="similarity">
    <text evidence="1">Belongs to the NAD(P)-dependent epimerase/dehydratase family.</text>
</comment>
<dbReference type="Gene3D" id="3.40.50.720">
    <property type="entry name" value="NAD(P)-binding Rossmann-like Domain"/>
    <property type="match status" value="1"/>
</dbReference>